<accession>A0AA40VRB2</accession>
<dbReference type="EMBL" id="VJXY01000008">
    <property type="protein sequence ID" value="MBD6616066.1"/>
    <property type="molecule type" value="Genomic_DNA"/>
</dbReference>
<dbReference type="Proteomes" id="UP001165986">
    <property type="component" value="Unassembled WGS sequence"/>
</dbReference>
<comment type="caution">
    <text evidence="1">The sequence shown here is derived from an EMBL/GenBank/DDBJ whole genome shotgun (WGS) entry which is preliminary data.</text>
</comment>
<evidence type="ECO:0000313" key="2">
    <source>
        <dbReference type="Proteomes" id="UP001165986"/>
    </source>
</evidence>
<evidence type="ECO:0000313" key="1">
    <source>
        <dbReference type="EMBL" id="MBD6616066.1"/>
    </source>
</evidence>
<dbReference type="RefSeq" id="WP_191757310.1">
    <property type="nucleotide sequence ID" value="NZ_VJXY01000008.1"/>
</dbReference>
<name>A0AA40VRB2_9NOST</name>
<dbReference type="AlphaFoldDB" id="A0AA40VRB2"/>
<keyword evidence="2" id="KW-1185">Reference proteome</keyword>
<reference evidence="1" key="1">
    <citation type="submission" date="2019-07" db="EMBL/GenBank/DDBJ databases">
        <title>Toxilogical consequences of a new and cryptic species of cyanobacteria (Komarekiella delphini-convector) recovered from the epidermis of a bottlenose dolphin and 1500 ft. in the air.</title>
        <authorList>
            <person name="Brown A.O."/>
            <person name="Dvorak P."/>
            <person name="Villanueva C.D."/>
            <person name="Foss A.J."/>
            <person name="Garvey A.D."/>
            <person name="Gibson Q.A."/>
            <person name="Johansen J.R."/>
            <person name="Casamatta D.A."/>
        </authorList>
    </citation>
    <scope>NUCLEOTIDE SEQUENCE</scope>
    <source>
        <strain evidence="1">SJRDD-AB1</strain>
    </source>
</reference>
<proteinExistence type="predicted"/>
<organism evidence="1 2">
    <name type="scientific">Komarekiella delphini-convector SJRDD-AB1</name>
    <dbReference type="NCBI Taxonomy" id="2593771"/>
    <lineage>
        <taxon>Bacteria</taxon>
        <taxon>Bacillati</taxon>
        <taxon>Cyanobacteriota</taxon>
        <taxon>Cyanophyceae</taxon>
        <taxon>Nostocales</taxon>
        <taxon>Nostocaceae</taxon>
        <taxon>Komarekiella</taxon>
        <taxon>Komarekiella delphini-convector</taxon>
    </lineage>
</organism>
<gene>
    <name evidence="1" type="ORF">FNW02_09545</name>
</gene>
<sequence>MHFETSITLKEVFRNQHRPGFPEPFHKVVFKVESDGIDSLEIGLWVHTSYPDNDLIKVGRSFLAGRLADMTTVASESAYTPSEVDALWQTVKPV</sequence>
<protein>
    <submittedName>
        <fullName evidence="1">Uncharacterized protein</fullName>
    </submittedName>
</protein>